<evidence type="ECO:0000313" key="2">
    <source>
        <dbReference type="EMBL" id="KFB51242.1"/>
    </source>
</evidence>
<dbReference type="Proteomes" id="UP000030765">
    <property type="component" value="Unassembled WGS sequence"/>
</dbReference>
<dbReference type="EnsemblMetazoa" id="ASIC019285-RA">
    <property type="protein sequence ID" value="ASIC019285-PA"/>
    <property type="gene ID" value="ASIC019285"/>
</dbReference>
<organism evidence="2">
    <name type="scientific">Anopheles sinensis</name>
    <name type="common">Mosquito</name>
    <dbReference type="NCBI Taxonomy" id="74873"/>
    <lineage>
        <taxon>Eukaryota</taxon>
        <taxon>Metazoa</taxon>
        <taxon>Ecdysozoa</taxon>
        <taxon>Arthropoda</taxon>
        <taxon>Hexapoda</taxon>
        <taxon>Insecta</taxon>
        <taxon>Pterygota</taxon>
        <taxon>Neoptera</taxon>
        <taxon>Endopterygota</taxon>
        <taxon>Diptera</taxon>
        <taxon>Nematocera</taxon>
        <taxon>Culicoidea</taxon>
        <taxon>Culicidae</taxon>
        <taxon>Anophelinae</taxon>
        <taxon>Anopheles</taxon>
    </lineage>
</organism>
<dbReference type="EMBL" id="KE525351">
    <property type="protein sequence ID" value="KFB51242.1"/>
    <property type="molecule type" value="Genomic_DNA"/>
</dbReference>
<evidence type="ECO:0000256" key="1">
    <source>
        <dbReference type="SAM" id="MobiDB-lite"/>
    </source>
</evidence>
<feature type="region of interest" description="Disordered" evidence="1">
    <location>
        <begin position="68"/>
        <end position="105"/>
    </location>
</feature>
<feature type="region of interest" description="Disordered" evidence="1">
    <location>
        <begin position="1"/>
        <end position="32"/>
    </location>
</feature>
<sequence length="136" mass="15057">MVTARSRAACTDRHRKRTAPGGPLGGKLAHDKDKEFTLRSPVATISTLRFRAYINRIPEAAALCHVRPEGAGRPEMGRKRLRERESHRDEARAMSSGADMNGAVKVRPDRISSHAEMRKISSFCCSSKVGNVCDLR</sequence>
<dbReference type="VEuPathDB" id="VectorBase:ASIC019285"/>
<dbReference type="EMBL" id="ATLV01024335">
    <property type="status" value="NOT_ANNOTATED_CDS"/>
    <property type="molecule type" value="Genomic_DNA"/>
</dbReference>
<gene>
    <name evidence="2" type="ORF">ZHAS_00019285</name>
</gene>
<feature type="compositionally biased region" description="Basic and acidic residues" evidence="1">
    <location>
        <begin position="68"/>
        <end position="92"/>
    </location>
</feature>
<proteinExistence type="predicted"/>
<keyword evidence="4" id="KW-1185">Reference proteome</keyword>
<dbReference type="AlphaFoldDB" id="A0A084WLZ8"/>
<evidence type="ECO:0000313" key="3">
    <source>
        <dbReference type="EnsemblMetazoa" id="ASIC019285-PA"/>
    </source>
</evidence>
<accession>A0A084WLZ8</accession>
<name>A0A084WLZ8_ANOSI</name>
<reference evidence="2 4" key="1">
    <citation type="journal article" date="2014" name="BMC Genomics">
        <title>Genome sequence of Anopheles sinensis provides insight into genetics basis of mosquito competence for malaria parasites.</title>
        <authorList>
            <person name="Zhou D."/>
            <person name="Zhang D."/>
            <person name="Ding G."/>
            <person name="Shi L."/>
            <person name="Hou Q."/>
            <person name="Ye Y."/>
            <person name="Xu Y."/>
            <person name="Zhou H."/>
            <person name="Xiong C."/>
            <person name="Li S."/>
            <person name="Yu J."/>
            <person name="Hong S."/>
            <person name="Yu X."/>
            <person name="Zou P."/>
            <person name="Chen C."/>
            <person name="Chang X."/>
            <person name="Wang W."/>
            <person name="Lv Y."/>
            <person name="Sun Y."/>
            <person name="Ma L."/>
            <person name="Shen B."/>
            <person name="Zhu C."/>
        </authorList>
    </citation>
    <scope>NUCLEOTIDE SEQUENCE [LARGE SCALE GENOMIC DNA]</scope>
</reference>
<evidence type="ECO:0000313" key="4">
    <source>
        <dbReference type="Proteomes" id="UP000030765"/>
    </source>
</evidence>
<reference evidence="3" key="2">
    <citation type="submission" date="2020-05" db="UniProtKB">
        <authorList>
            <consortium name="EnsemblMetazoa"/>
        </authorList>
    </citation>
    <scope>IDENTIFICATION</scope>
</reference>
<protein>
    <submittedName>
        <fullName evidence="2 3">Thioredoxin domain-containing protein</fullName>
    </submittedName>
</protein>